<proteinExistence type="inferred from homology"/>
<evidence type="ECO:0000256" key="7">
    <source>
        <dbReference type="ARBA" id="ARBA00093787"/>
    </source>
</evidence>
<evidence type="ECO:0000256" key="5">
    <source>
        <dbReference type="ARBA" id="ARBA00023263"/>
    </source>
</evidence>
<evidence type="ECO:0000256" key="2">
    <source>
        <dbReference type="ARBA" id="ARBA00018586"/>
    </source>
</evidence>
<evidence type="ECO:0000256" key="4">
    <source>
        <dbReference type="ARBA" id="ARBA00022889"/>
    </source>
</evidence>
<comment type="subcellular location">
    <subcellularLocation>
        <location evidence="1">Fimbrium</location>
    </subcellularLocation>
</comment>
<name>A0A2U3P0A9_9MYCO</name>
<keyword evidence="5" id="KW-0281">Fimbrium</keyword>
<evidence type="ECO:0000256" key="6">
    <source>
        <dbReference type="ARBA" id="ARBA00093784"/>
    </source>
</evidence>
<evidence type="ECO:0000256" key="1">
    <source>
        <dbReference type="ARBA" id="ARBA00004561"/>
    </source>
</evidence>
<organism evidence="10 11">
    <name type="scientific">Mycobacterium rhizamassiliense</name>
    <dbReference type="NCBI Taxonomy" id="1841860"/>
    <lineage>
        <taxon>Bacteria</taxon>
        <taxon>Bacillati</taxon>
        <taxon>Actinomycetota</taxon>
        <taxon>Actinomycetes</taxon>
        <taxon>Mycobacteriales</taxon>
        <taxon>Mycobacteriaceae</taxon>
        <taxon>Mycobacterium</taxon>
    </lineage>
</organism>
<keyword evidence="11" id="KW-1185">Reference proteome</keyword>
<comment type="subunit">
    <text evidence="7">Forms a homomer composed of subunits assembled in a large structure.</text>
</comment>
<dbReference type="OrthoDB" id="4753554at2"/>
<reference evidence="10 11" key="1">
    <citation type="submission" date="2017-01" db="EMBL/GenBank/DDBJ databases">
        <authorList>
            <consortium name="Urmite Genomes"/>
        </authorList>
    </citation>
    <scope>NUCLEOTIDE SEQUENCE [LARGE SCALE GENOMIC DNA]</scope>
    <source>
        <strain evidence="10 11">AB57</strain>
    </source>
</reference>
<feature type="signal peptide" evidence="9">
    <location>
        <begin position="1"/>
        <end position="37"/>
    </location>
</feature>
<sequence length="123" mass="13484">MNTAVRNRPWLRLCTGVLTAGCVAMSGVGLATGVAQAAPTPAPTYHWCPGDQWNQEWGPYQNWNNCHDWEGNPNNYGGQAGYGAPQWAGPPPPPPPWAPWAEIVWNPGANHWGYWNGPIWVPV</sequence>
<dbReference type="InterPro" id="IPR058759">
    <property type="entry name" value="Pilin_mycobact"/>
</dbReference>
<protein>
    <recommendedName>
        <fullName evidence="2">Pilin</fullName>
    </recommendedName>
    <alternativeName>
        <fullName evidence="8">Pili structural subunit</fullName>
    </alternativeName>
</protein>
<dbReference type="AlphaFoldDB" id="A0A2U3P0A9"/>
<evidence type="ECO:0000256" key="9">
    <source>
        <dbReference type="SAM" id="SignalP"/>
    </source>
</evidence>
<comment type="similarity">
    <text evidence="6">Belongs to the mycobacterial pilin family.</text>
</comment>
<feature type="chain" id="PRO_5015576659" description="Pilin" evidence="9">
    <location>
        <begin position="38"/>
        <end position="123"/>
    </location>
</feature>
<evidence type="ECO:0000256" key="3">
    <source>
        <dbReference type="ARBA" id="ARBA00022729"/>
    </source>
</evidence>
<dbReference type="STRING" id="1841860.GCA_900157375_05027"/>
<keyword evidence="3 9" id="KW-0732">Signal</keyword>
<evidence type="ECO:0000313" key="10">
    <source>
        <dbReference type="EMBL" id="SPM37181.1"/>
    </source>
</evidence>
<dbReference type="RefSeq" id="WP_083743526.1">
    <property type="nucleotide sequence ID" value="NZ_LT721901.1"/>
</dbReference>
<evidence type="ECO:0000313" key="11">
    <source>
        <dbReference type="Proteomes" id="UP000240988"/>
    </source>
</evidence>
<gene>
    <name evidence="10" type="ORF">MRAB57_5024</name>
</gene>
<keyword evidence="4" id="KW-0130">Cell adhesion</keyword>
<dbReference type="Pfam" id="PF26380">
    <property type="entry name" value="Pilin_Mycobact"/>
    <property type="match status" value="1"/>
</dbReference>
<dbReference type="Proteomes" id="UP000240988">
    <property type="component" value="Unassembled WGS sequence"/>
</dbReference>
<dbReference type="EMBL" id="FUFA01000005">
    <property type="protein sequence ID" value="SPM37181.1"/>
    <property type="molecule type" value="Genomic_DNA"/>
</dbReference>
<evidence type="ECO:0000256" key="8">
    <source>
        <dbReference type="ARBA" id="ARBA00093801"/>
    </source>
</evidence>
<accession>A0A2U3P0A9</accession>